<dbReference type="NCBIfam" id="TIGR04183">
    <property type="entry name" value="Por_Secre_tail"/>
    <property type="match status" value="1"/>
</dbReference>
<dbReference type="SUPFAM" id="SSF49899">
    <property type="entry name" value="Concanavalin A-like lectins/glucanases"/>
    <property type="match status" value="1"/>
</dbReference>
<dbReference type="PANTHER" id="PTHR43739">
    <property type="entry name" value="XYLOGLUCANASE (EUROFUNG)"/>
    <property type="match status" value="1"/>
</dbReference>
<protein>
    <submittedName>
        <fullName evidence="3">T9SS type A sorting domain-containing protein</fullName>
    </submittedName>
</protein>
<keyword evidence="1" id="KW-0732">Signal</keyword>
<name>A0ABY7RV05_9FLAO</name>
<dbReference type="Proteomes" id="UP001202717">
    <property type="component" value="Chromosome"/>
</dbReference>
<dbReference type="InterPro" id="IPR026444">
    <property type="entry name" value="Secre_tail"/>
</dbReference>
<dbReference type="InterPro" id="IPR052025">
    <property type="entry name" value="Xyloglucanase_GH74"/>
</dbReference>
<feature type="domain" description="Secretion system C-terminal sorting" evidence="2">
    <location>
        <begin position="920"/>
        <end position="992"/>
    </location>
</feature>
<dbReference type="Pfam" id="PF18962">
    <property type="entry name" value="Por_Secre_tail"/>
    <property type="match status" value="1"/>
</dbReference>
<evidence type="ECO:0000313" key="4">
    <source>
        <dbReference type="Proteomes" id="UP001202717"/>
    </source>
</evidence>
<evidence type="ECO:0000259" key="2">
    <source>
        <dbReference type="Pfam" id="PF18962"/>
    </source>
</evidence>
<dbReference type="InterPro" id="IPR015943">
    <property type="entry name" value="WD40/YVTN_repeat-like_dom_sf"/>
</dbReference>
<reference evidence="3 4" key="1">
    <citation type="submission" date="2023-01" db="EMBL/GenBank/DDBJ databases">
        <title>Psychroserpens ponticola sp. nov., isolated from seawater.</title>
        <authorList>
            <person name="Kristyanto S."/>
            <person name="Jung J."/>
            <person name="Kim J.M."/>
            <person name="Jeon C.O."/>
        </authorList>
    </citation>
    <scope>NUCLEOTIDE SEQUENCE [LARGE SCALE GENOMIC DNA]</scope>
    <source>
        <strain evidence="3 4">MSW6</strain>
    </source>
</reference>
<dbReference type="SUPFAM" id="SSF110296">
    <property type="entry name" value="Oligoxyloglucan reducing end-specific cellobiohydrolase"/>
    <property type="match status" value="2"/>
</dbReference>
<dbReference type="EMBL" id="CP116221">
    <property type="protein sequence ID" value="WCO00952.1"/>
    <property type="molecule type" value="Genomic_DNA"/>
</dbReference>
<dbReference type="InterPro" id="IPR013320">
    <property type="entry name" value="ConA-like_dom_sf"/>
</dbReference>
<dbReference type="Gene3D" id="2.130.10.10">
    <property type="entry name" value="YVTN repeat-like/Quinoprotein amine dehydrogenase"/>
    <property type="match status" value="4"/>
</dbReference>
<keyword evidence="4" id="KW-1185">Reference proteome</keyword>
<evidence type="ECO:0000313" key="3">
    <source>
        <dbReference type="EMBL" id="WCO00952.1"/>
    </source>
</evidence>
<accession>A0ABY7RV05</accession>
<evidence type="ECO:0000256" key="1">
    <source>
        <dbReference type="ARBA" id="ARBA00022729"/>
    </source>
</evidence>
<organism evidence="3 4">
    <name type="scientific">Psychroserpens ponticola</name>
    <dbReference type="NCBI Taxonomy" id="2932268"/>
    <lineage>
        <taxon>Bacteria</taxon>
        <taxon>Pseudomonadati</taxon>
        <taxon>Bacteroidota</taxon>
        <taxon>Flavobacteriia</taxon>
        <taxon>Flavobacteriales</taxon>
        <taxon>Flavobacteriaceae</taxon>
        <taxon>Psychroserpens</taxon>
    </lineage>
</organism>
<proteinExistence type="predicted"/>
<gene>
    <name evidence="3" type="ORF">MUN68_012845</name>
</gene>
<dbReference type="RefSeq" id="WP_249995953.1">
    <property type="nucleotide sequence ID" value="NZ_CP116221.1"/>
</dbReference>
<sequence>MKNYYLLLIFLVSVSTSWSQEYRQMIAKGTYTVQEIQQSAEAYFAEVGTERGKGYKPFKRWEYQALQDMDENGMLPTPEFYYNELINYNSYLNQNFGAARTAVGTWQALGPDYWNQTSGWNPGVGRVTSVAVEPANPNHMIVGANTGGVWRSVDGGANWTVLTDNLSNLNVSALAMDPTNTSTYFWGSTGGTIFRSTDSGTTWNFYSDTGSGTVNKILIDPTNTTKMYASVEGGGLYKSVDTGLNWTIINSSATNGYDIEFKPGDTNTIYASGNEFFISTDGGATFGAPETLTQWSQEYVLGSNNWSTTGANQDNSVTARTGVGMAICYVSNFTSPITNLVSPVLNLSGASNPELNFSYTNVNWEGDLDTLRVLYKTSATGNWVELANYTAESNAWTDIVLNLPNATADYYIAFEGTANYGRGLTLDDVSVKDPTIGTVFEDGFESLSNSFSNGPKMIGVSPQDPSVVYVLEASGGIFGGFHKSTDSGNTFTELDHAGKNYFGYSSFADDDSGQAPRDMDVVVHPQNAMDVHIAGVLSWRSTDGGVNFNITSQWVPGNAANQNIGYNHADIDIMEFVGNPTDGYKLYTGTDGGIYVADDPLNVTSSYYRDLTSGLSIRQFYRIGISQTDPVVVSGGSQDNGSSVLGADGVWRDWLGADGMEAFVDKNDADIIYGTSQSGTLYKSFNGGVNSSWIASPEGKTGNWITPFEQDPIQQNVIYVGYDEVYKSTNGGNDWISISQDFGGNLDHLKIAPSSSVYMYASRGSNLYKTESGGILGTWSQLSGFSGSINSIAIHPTDPDKIAIATTDASKVFVSSNGGTTWDALLLNLPGFSARALVWDHSANNGLYLGMNYGVFYINDTFTEWQPFSNNLPNVIISELEINTADNKLYAATYGRGLWSSDLFDDTLSVDDFELNSISMFPNPAKNQFSLSWNKGEKVAIKVYNSLGKLMFYTKEQSLIDPFKIDTSQFNSGVYFVAVNSLNGVVTKKLIIE</sequence>
<dbReference type="PANTHER" id="PTHR43739:SF5">
    <property type="entry name" value="EXO-ALPHA-SIALIDASE"/>
    <property type="match status" value="1"/>
</dbReference>